<evidence type="ECO:0000256" key="6">
    <source>
        <dbReference type="ARBA" id="ARBA00023077"/>
    </source>
</evidence>
<evidence type="ECO:0000256" key="12">
    <source>
        <dbReference type="SAM" id="SignalP"/>
    </source>
</evidence>
<dbReference type="Pfam" id="PF07715">
    <property type="entry name" value="Plug"/>
    <property type="match status" value="1"/>
</dbReference>
<protein>
    <submittedName>
        <fullName evidence="15">TonB-dependent siderophore receptor</fullName>
    </submittedName>
</protein>
<dbReference type="Gene3D" id="2.40.170.20">
    <property type="entry name" value="TonB-dependent receptor, beta-barrel domain"/>
    <property type="match status" value="1"/>
</dbReference>
<dbReference type="InterPro" id="IPR039426">
    <property type="entry name" value="TonB-dep_rcpt-like"/>
</dbReference>
<organism evidence="15 16">
    <name type="scientific">Methylophaga marina</name>
    <dbReference type="NCBI Taxonomy" id="45495"/>
    <lineage>
        <taxon>Bacteria</taxon>
        <taxon>Pseudomonadati</taxon>
        <taxon>Pseudomonadota</taxon>
        <taxon>Gammaproteobacteria</taxon>
        <taxon>Thiotrichales</taxon>
        <taxon>Piscirickettsiaceae</taxon>
        <taxon>Methylophaga</taxon>
    </lineage>
</organism>
<evidence type="ECO:0000256" key="4">
    <source>
        <dbReference type="ARBA" id="ARBA00022452"/>
    </source>
</evidence>
<sequence>MKRSTRYAISLSLVSLYSGLANAEPVEQVSESSEVISLDSLRIYGEPEETKSATKLDLTIFETPQIVSVISQDQIEDFALNEVNDLLKYVPGVTVEQVETGRTYYTARGFDIVNFQYDGIGVPFSYGLTQGHDDTAMYEKVEVIKGASGLITGLANPSATINFVRKRPTDEFQASAKASYGSWNTRRVDADISGPINDRVRGRLVVAKEKGDSYLDRYSTDRDVFYGIVSADLTDSTELTFSHSVNDHHSDGNSSGALPLFYSDGTLTDYDESTNTAPSWAQQDVKQTRSFIELEQRIGDDWAIKAMYTQNKQEKQWNSLYLAGNPDPITESGLTAQASDYKAQDKEKIFDLYVSGKFELAGREQEVVAGINVADIQLTGRSVYSSTWNYDPIGGNWSAGLTPKPVFDVYDASQQSTDIDQEQDSAYFSTRLRPTDRLSVLLGARTVKIDQDGISYGAPQKVSDTETVPYAGLTYEVIDGTMLYGSYSEVFKAQTWVDASLAPLGPVKGESREFGVKQEFNDGNAVLTLARFESEQENFGEYVTRNVATGLNIYRGIELQSKGYEIELSGEVIDRLNMSAGYTYLNMEDENGDDTRVFIPTKQFKLAASYQVPHVNGLNIGGGVRWQNEIYYGDTEVQGSYALVDLFAQYQLNKNVSLALNLYNVGDEKYLESPQWGQANYGAPRSAIGSVTWTY</sequence>
<dbReference type="CDD" id="cd01347">
    <property type="entry name" value="ligand_gated_channel"/>
    <property type="match status" value="1"/>
</dbReference>
<dbReference type="InterPro" id="IPR010105">
    <property type="entry name" value="TonB_sidphr_rcpt"/>
</dbReference>
<dbReference type="Pfam" id="PF00593">
    <property type="entry name" value="TonB_dep_Rec_b-barrel"/>
    <property type="match status" value="1"/>
</dbReference>
<keyword evidence="9 10" id="KW-0998">Cell outer membrane</keyword>
<feature type="chain" id="PRO_5047001823" evidence="12">
    <location>
        <begin position="24"/>
        <end position="695"/>
    </location>
</feature>
<evidence type="ECO:0000256" key="9">
    <source>
        <dbReference type="ARBA" id="ARBA00023237"/>
    </source>
</evidence>
<evidence type="ECO:0000313" key="15">
    <source>
        <dbReference type="EMBL" id="GAA0224124.1"/>
    </source>
</evidence>
<keyword evidence="5 10" id="KW-0812">Transmembrane</keyword>
<feature type="domain" description="TonB-dependent receptor-like beta-barrel" evidence="13">
    <location>
        <begin position="235"/>
        <end position="665"/>
    </location>
</feature>
<keyword evidence="3 10" id="KW-0813">Transport</keyword>
<dbReference type="PANTHER" id="PTHR32552">
    <property type="entry name" value="FERRICHROME IRON RECEPTOR-RELATED"/>
    <property type="match status" value="1"/>
</dbReference>
<evidence type="ECO:0000256" key="10">
    <source>
        <dbReference type="PROSITE-ProRule" id="PRU01360"/>
    </source>
</evidence>
<evidence type="ECO:0000256" key="2">
    <source>
        <dbReference type="ARBA" id="ARBA00009810"/>
    </source>
</evidence>
<keyword evidence="12" id="KW-0732">Signal</keyword>
<reference evidence="15 16" key="1">
    <citation type="journal article" date="2019" name="Int. J. Syst. Evol. Microbiol.">
        <title>The Global Catalogue of Microorganisms (GCM) 10K type strain sequencing project: providing services to taxonomists for standard genome sequencing and annotation.</title>
        <authorList>
            <consortium name="The Broad Institute Genomics Platform"/>
            <consortium name="The Broad Institute Genome Sequencing Center for Infectious Disease"/>
            <person name="Wu L."/>
            <person name="Ma J."/>
        </authorList>
    </citation>
    <scope>NUCLEOTIDE SEQUENCE [LARGE SCALE GENOMIC DNA]</scope>
    <source>
        <strain evidence="15 16">JCM 6886</strain>
    </source>
</reference>
<evidence type="ECO:0000256" key="11">
    <source>
        <dbReference type="RuleBase" id="RU003357"/>
    </source>
</evidence>
<evidence type="ECO:0000256" key="8">
    <source>
        <dbReference type="ARBA" id="ARBA00023170"/>
    </source>
</evidence>
<keyword evidence="4 10" id="KW-1134">Transmembrane beta strand</keyword>
<dbReference type="Proteomes" id="UP001501476">
    <property type="component" value="Unassembled WGS sequence"/>
</dbReference>
<evidence type="ECO:0000256" key="3">
    <source>
        <dbReference type="ARBA" id="ARBA00022448"/>
    </source>
</evidence>
<comment type="subcellular location">
    <subcellularLocation>
        <location evidence="1 10">Cell outer membrane</location>
        <topology evidence="1 10">Multi-pass membrane protein</topology>
    </subcellularLocation>
</comment>
<evidence type="ECO:0000259" key="13">
    <source>
        <dbReference type="Pfam" id="PF00593"/>
    </source>
</evidence>
<evidence type="ECO:0000256" key="1">
    <source>
        <dbReference type="ARBA" id="ARBA00004571"/>
    </source>
</evidence>
<dbReference type="InterPro" id="IPR037066">
    <property type="entry name" value="Plug_dom_sf"/>
</dbReference>
<gene>
    <name evidence="15" type="ORF">GCM10008964_14720</name>
</gene>
<name>A0ABN0TKQ9_9GAMM</name>
<evidence type="ECO:0000256" key="7">
    <source>
        <dbReference type="ARBA" id="ARBA00023136"/>
    </source>
</evidence>
<dbReference type="RefSeq" id="WP_286304109.1">
    <property type="nucleotide sequence ID" value="NZ_AP027741.1"/>
</dbReference>
<keyword evidence="7 10" id="KW-0472">Membrane</keyword>
<keyword evidence="6 11" id="KW-0798">TonB box</keyword>
<accession>A0ABN0TKQ9</accession>
<comment type="caution">
    <text evidence="15">The sequence shown here is derived from an EMBL/GenBank/DDBJ whole genome shotgun (WGS) entry which is preliminary data.</text>
</comment>
<dbReference type="InterPro" id="IPR000531">
    <property type="entry name" value="Beta-barrel_TonB"/>
</dbReference>
<evidence type="ECO:0000256" key="5">
    <source>
        <dbReference type="ARBA" id="ARBA00022692"/>
    </source>
</evidence>
<comment type="similarity">
    <text evidence="2 10 11">Belongs to the TonB-dependent receptor family.</text>
</comment>
<dbReference type="NCBIfam" id="TIGR01783">
    <property type="entry name" value="TonB-siderophor"/>
    <property type="match status" value="1"/>
</dbReference>
<dbReference type="InterPro" id="IPR012910">
    <property type="entry name" value="Plug_dom"/>
</dbReference>
<keyword evidence="8 15" id="KW-0675">Receptor</keyword>
<dbReference type="PANTHER" id="PTHR32552:SF74">
    <property type="entry name" value="HYDROXAMATE SIDEROPHORE RECEPTOR FHUE"/>
    <property type="match status" value="1"/>
</dbReference>
<proteinExistence type="inferred from homology"/>
<dbReference type="PROSITE" id="PS52016">
    <property type="entry name" value="TONB_DEPENDENT_REC_3"/>
    <property type="match status" value="1"/>
</dbReference>
<feature type="signal peptide" evidence="12">
    <location>
        <begin position="1"/>
        <end position="23"/>
    </location>
</feature>
<dbReference type="SUPFAM" id="SSF56935">
    <property type="entry name" value="Porins"/>
    <property type="match status" value="1"/>
</dbReference>
<evidence type="ECO:0000313" key="16">
    <source>
        <dbReference type="Proteomes" id="UP001501476"/>
    </source>
</evidence>
<dbReference type="EMBL" id="BAAADG010000005">
    <property type="protein sequence ID" value="GAA0224124.1"/>
    <property type="molecule type" value="Genomic_DNA"/>
</dbReference>
<feature type="domain" description="TonB-dependent receptor plug" evidence="14">
    <location>
        <begin position="61"/>
        <end position="157"/>
    </location>
</feature>
<dbReference type="InterPro" id="IPR036942">
    <property type="entry name" value="Beta-barrel_TonB_sf"/>
</dbReference>
<keyword evidence="16" id="KW-1185">Reference proteome</keyword>
<evidence type="ECO:0000259" key="14">
    <source>
        <dbReference type="Pfam" id="PF07715"/>
    </source>
</evidence>
<dbReference type="Gene3D" id="2.170.130.10">
    <property type="entry name" value="TonB-dependent receptor, plug domain"/>
    <property type="match status" value="1"/>
</dbReference>